<dbReference type="Gene3D" id="1.10.150.130">
    <property type="match status" value="1"/>
</dbReference>
<dbReference type="Pfam" id="PF13356">
    <property type="entry name" value="Arm-DNA-bind_3"/>
    <property type="match status" value="1"/>
</dbReference>
<dbReference type="RefSeq" id="WP_103095098.1">
    <property type="nucleotide sequence ID" value="NZ_LYMM01000023.1"/>
</dbReference>
<reference evidence="8 9" key="1">
    <citation type="submission" date="2016-05" db="EMBL/GenBank/DDBJ databases">
        <title>Complete genome sequence of Novosphingobium guangzhouense SA925(T).</title>
        <authorList>
            <person name="Sha S."/>
        </authorList>
    </citation>
    <scope>NUCLEOTIDE SEQUENCE [LARGE SCALE GENOMIC DNA]</scope>
    <source>
        <strain evidence="8 9">SA925</strain>
    </source>
</reference>
<dbReference type="Pfam" id="PF00589">
    <property type="entry name" value="Phage_integrase"/>
    <property type="match status" value="1"/>
</dbReference>
<dbReference type="InterPro" id="IPR013762">
    <property type="entry name" value="Integrase-like_cat_sf"/>
</dbReference>
<evidence type="ECO:0000313" key="9">
    <source>
        <dbReference type="Proteomes" id="UP000236327"/>
    </source>
</evidence>
<dbReference type="Gene3D" id="1.10.443.10">
    <property type="entry name" value="Intergrase catalytic core"/>
    <property type="match status" value="1"/>
</dbReference>
<dbReference type="AlphaFoldDB" id="A0A2K2G3Q3"/>
<dbReference type="InterPro" id="IPR002104">
    <property type="entry name" value="Integrase_catalytic"/>
</dbReference>
<dbReference type="PROSITE" id="PS51898">
    <property type="entry name" value="TYR_RECOMBINASE"/>
    <property type="match status" value="1"/>
</dbReference>
<dbReference type="InterPro" id="IPR004107">
    <property type="entry name" value="Integrase_SAM-like_N"/>
</dbReference>
<dbReference type="GO" id="GO:0003677">
    <property type="term" value="F:DNA binding"/>
    <property type="evidence" value="ECO:0007669"/>
    <property type="project" value="UniProtKB-UniRule"/>
</dbReference>
<comment type="caution">
    <text evidence="8">The sequence shown here is derived from an EMBL/GenBank/DDBJ whole genome shotgun (WGS) entry which is preliminary data.</text>
</comment>
<keyword evidence="2" id="KW-0229">DNA integration</keyword>
<feature type="domain" description="Tyr recombinase" evidence="6">
    <location>
        <begin position="200"/>
        <end position="379"/>
    </location>
</feature>
<evidence type="ECO:0000256" key="4">
    <source>
        <dbReference type="ARBA" id="ARBA00023172"/>
    </source>
</evidence>
<dbReference type="Proteomes" id="UP000236327">
    <property type="component" value="Unassembled WGS sequence"/>
</dbReference>
<evidence type="ECO:0000313" key="8">
    <source>
        <dbReference type="EMBL" id="PNU05675.1"/>
    </source>
</evidence>
<dbReference type="InterPro" id="IPR025166">
    <property type="entry name" value="Integrase_DNA_bind_dom"/>
</dbReference>
<evidence type="ECO:0000256" key="3">
    <source>
        <dbReference type="ARBA" id="ARBA00023125"/>
    </source>
</evidence>
<dbReference type="EMBL" id="LYMM01000023">
    <property type="protein sequence ID" value="PNU05675.1"/>
    <property type="molecule type" value="Genomic_DNA"/>
</dbReference>
<feature type="domain" description="Core-binding (CB)" evidence="7">
    <location>
        <begin position="98"/>
        <end position="178"/>
    </location>
</feature>
<sequence length="430" mass="48394">MPTQKLTKRLLDAAEVQPKAYELRDTEVPGFLCKVTPAGSKIFMLQYRTLAGQRRKPAIGSFGALTVEQARAIAQERSARVRAGKDPSQAKDYARKNPTMRQFCDEFISRHSIPNNKPLTTYGYKVLFRKHIIPRIGAIKVDEVTRVDIANLVRDMARVPISANKALDILRFMFKCAEVWGHRTDGTNPCKMIPRYPAGKRTRLLSNAEMRKVFDYLDRADTLGLEHPIYTLGIRLQFAFAARMSEITNLEWSWIDFEERRVTWPDSKTGPISKPISAEAYRLLKSAPRFEGSPFVIPGTTNYMKALKPGLYWQAWKRVLTACEIPHVGTHAIRHRTATDIANSGVPLKVGMALTAHKAVKVFMSYVHAEDEQVRAAAELVSERKSAMLAGPPVENIELKPAGKIRGLSPRKLGETRKIAATQWSAVNDR</sequence>
<dbReference type="PANTHER" id="PTHR30629">
    <property type="entry name" value="PROPHAGE INTEGRASE"/>
    <property type="match status" value="1"/>
</dbReference>
<dbReference type="SUPFAM" id="SSF56349">
    <property type="entry name" value="DNA breaking-rejoining enzymes"/>
    <property type="match status" value="1"/>
</dbReference>
<dbReference type="GO" id="GO:0006310">
    <property type="term" value="P:DNA recombination"/>
    <property type="evidence" value="ECO:0007669"/>
    <property type="project" value="UniProtKB-KW"/>
</dbReference>
<dbReference type="InterPro" id="IPR038488">
    <property type="entry name" value="Integrase_DNA-bd_sf"/>
</dbReference>
<evidence type="ECO:0000256" key="1">
    <source>
        <dbReference type="ARBA" id="ARBA00008857"/>
    </source>
</evidence>
<dbReference type="InterPro" id="IPR010998">
    <property type="entry name" value="Integrase_recombinase_N"/>
</dbReference>
<evidence type="ECO:0000259" key="6">
    <source>
        <dbReference type="PROSITE" id="PS51898"/>
    </source>
</evidence>
<accession>A0A2K2G3Q3</accession>
<evidence type="ECO:0000256" key="5">
    <source>
        <dbReference type="PROSITE-ProRule" id="PRU01248"/>
    </source>
</evidence>
<dbReference type="Gene3D" id="3.30.160.390">
    <property type="entry name" value="Integrase, DNA-binding domain"/>
    <property type="match status" value="1"/>
</dbReference>
<evidence type="ECO:0000256" key="2">
    <source>
        <dbReference type="ARBA" id="ARBA00022908"/>
    </source>
</evidence>
<keyword evidence="9" id="KW-1185">Reference proteome</keyword>
<dbReference type="InterPro" id="IPR044068">
    <property type="entry name" value="CB"/>
</dbReference>
<dbReference type="PROSITE" id="PS51900">
    <property type="entry name" value="CB"/>
    <property type="match status" value="1"/>
</dbReference>
<gene>
    <name evidence="8" type="ORF">A8V01_15085</name>
</gene>
<dbReference type="CDD" id="cd00796">
    <property type="entry name" value="INT_Rci_Hp1_C"/>
    <property type="match status" value="1"/>
</dbReference>
<name>A0A2K2G3Q3_9SPHN</name>
<organism evidence="8 9">
    <name type="scientific">Novosphingobium guangzhouense</name>
    <dbReference type="NCBI Taxonomy" id="1850347"/>
    <lineage>
        <taxon>Bacteria</taxon>
        <taxon>Pseudomonadati</taxon>
        <taxon>Pseudomonadota</taxon>
        <taxon>Alphaproteobacteria</taxon>
        <taxon>Sphingomonadales</taxon>
        <taxon>Sphingomonadaceae</taxon>
        <taxon>Novosphingobium</taxon>
    </lineage>
</organism>
<dbReference type="Pfam" id="PF14659">
    <property type="entry name" value="Phage_int_SAM_3"/>
    <property type="match status" value="1"/>
</dbReference>
<keyword evidence="4" id="KW-0233">DNA recombination</keyword>
<evidence type="ECO:0000259" key="7">
    <source>
        <dbReference type="PROSITE" id="PS51900"/>
    </source>
</evidence>
<dbReference type="OrthoDB" id="7615137at2"/>
<protein>
    <submittedName>
        <fullName evidence="8">Integrase</fullName>
    </submittedName>
</protein>
<dbReference type="InterPro" id="IPR011010">
    <property type="entry name" value="DNA_brk_join_enz"/>
</dbReference>
<dbReference type="GO" id="GO:0015074">
    <property type="term" value="P:DNA integration"/>
    <property type="evidence" value="ECO:0007669"/>
    <property type="project" value="UniProtKB-KW"/>
</dbReference>
<proteinExistence type="inferred from homology"/>
<comment type="similarity">
    <text evidence="1">Belongs to the 'phage' integrase family.</text>
</comment>
<keyword evidence="3 5" id="KW-0238">DNA-binding</keyword>
<dbReference type="PANTHER" id="PTHR30629:SF2">
    <property type="entry name" value="PROPHAGE INTEGRASE INTS-RELATED"/>
    <property type="match status" value="1"/>
</dbReference>
<dbReference type="InterPro" id="IPR050808">
    <property type="entry name" value="Phage_Integrase"/>
</dbReference>